<dbReference type="PANTHER" id="PTHR19139:SF199">
    <property type="entry name" value="MIP17260P"/>
    <property type="match status" value="1"/>
</dbReference>
<dbReference type="SUPFAM" id="SSF81338">
    <property type="entry name" value="Aquaporin-like"/>
    <property type="match status" value="1"/>
</dbReference>
<evidence type="ECO:0000256" key="5">
    <source>
        <dbReference type="ARBA" id="ARBA00022692"/>
    </source>
</evidence>
<reference evidence="10 11" key="1">
    <citation type="submission" date="2019-11" db="EMBL/GenBank/DDBJ databases">
        <title>Characterisation of Fundicoccus ignavus gen. nov. sp. nov., a novel genus of the family Aerococcaceae isolated from bulk tank milk.</title>
        <authorList>
            <person name="Siebert A."/>
            <person name="Huptas C."/>
            <person name="Wenning M."/>
            <person name="Scherer S."/>
            <person name="Doll E.V."/>
        </authorList>
    </citation>
    <scope>NUCLEOTIDE SEQUENCE [LARGE SCALE GENOMIC DNA]</scope>
    <source>
        <strain evidence="10 11">WS4759</strain>
    </source>
</reference>
<evidence type="ECO:0000313" key="11">
    <source>
        <dbReference type="Proteomes" id="UP000430975"/>
    </source>
</evidence>
<dbReference type="InterPro" id="IPR034294">
    <property type="entry name" value="Aquaporin_transptr"/>
</dbReference>
<dbReference type="PRINTS" id="PR00783">
    <property type="entry name" value="MINTRINSICP"/>
</dbReference>
<feature type="transmembrane region" description="Helical" evidence="9">
    <location>
        <begin position="194"/>
        <end position="216"/>
    </location>
</feature>
<evidence type="ECO:0000256" key="6">
    <source>
        <dbReference type="ARBA" id="ARBA00022989"/>
    </source>
</evidence>
<proteinExistence type="inferred from homology"/>
<dbReference type="InterPro" id="IPR000425">
    <property type="entry name" value="MIP"/>
</dbReference>
<comment type="caution">
    <text evidence="10">The sequence shown here is derived from an EMBL/GenBank/DDBJ whole genome shotgun (WGS) entry which is preliminary data.</text>
</comment>
<evidence type="ECO:0000256" key="7">
    <source>
        <dbReference type="ARBA" id="ARBA00023136"/>
    </source>
</evidence>
<evidence type="ECO:0000256" key="3">
    <source>
        <dbReference type="ARBA" id="ARBA00022448"/>
    </source>
</evidence>
<keyword evidence="5 8" id="KW-0812">Transmembrane</keyword>
<accession>A0A6I2GH59</accession>
<dbReference type="GO" id="GO:0005886">
    <property type="term" value="C:plasma membrane"/>
    <property type="evidence" value="ECO:0007669"/>
    <property type="project" value="UniProtKB-SubCell"/>
</dbReference>
<dbReference type="EMBL" id="WJQS01000001">
    <property type="protein sequence ID" value="MRI84589.1"/>
    <property type="molecule type" value="Genomic_DNA"/>
</dbReference>
<organism evidence="10 11">
    <name type="scientific">Fundicoccus ignavus</name>
    <dbReference type="NCBI Taxonomy" id="2664442"/>
    <lineage>
        <taxon>Bacteria</taxon>
        <taxon>Bacillati</taxon>
        <taxon>Bacillota</taxon>
        <taxon>Bacilli</taxon>
        <taxon>Lactobacillales</taxon>
        <taxon>Aerococcaceae</taxon>
        <taxon>Fundicoccus</taxon>
    </lineage>
</organism>
<comment type="similarity">
    <text evidence="2 8">Belongs to the MIP/aquaporin (TC 1.A.8) family.</text>
</comment>
<comment type="subcellular location">
    <subcellularLocation>
        <location evidence="1">Cell membrane</location>
        <topology evidence="1">Multi-pass membrane protein</topology>
    </subcellularLocation>
</comment>
<evidence type="ECO:0000256" key="1">
    <source>
        <dbReference type="ARBA" id="ARBA00004651"/>
    </source>
</evidence>
<keyword evidence="4" id="KW-1003">Cell membrane</keyword>
<gene>
    <name evidence="10" type="ORF">GIY09_01585</name>
</gene>
<feature type="transmembrane region" description="Helical" evidence="9">
    <location>
        <begin position="119"/>
        <end position="141"/>
    </location>
</feature>
<keyword evidence="7 9" id="KW-0472">Membrane</keyword>
<keyword evidence="3 8" id="KW-0813">Transport</keyword>
<evidence type="ECO:0000256" key="8">
    <source>
        <dbReference type="RuleBase" id="RU000477"/>
    </source>
</evidence>
<keyword evidence="11" id="KW-1185">Reference proteome</keyword>
<evidence type="ECO:0000256" key="9">
    <source>
        <dbReference type="SAM" id="Phobius"/>
    </source>
</evidence>
<dbReference type="Gene3D" id="1.20.1080.10">
    <property type="entry name" value="Glycerol uptake facilitator protein"/>
    <property type="match status" value="1"/>
</dbReference>
<feature type="transmembrane region" description="Helical" evidence="9">
    <location>
        <begin position="5"/>
        <end position="25"/>
    </location>
</feature>
<sequence length="220" mass="22376">MLKKAVAEAIGTFALVLIGTGAAVWDSGNTGVLAVGLAFGLTLMAMAYSVGTVSGAHINPAVSLAMFINKRLDAKEFVVYVVSQLIGATAATMTLRFLLSASSMDTANLAANTLAEGLSSMGGFAIETILTFFFVLVILTVTGKNGNGNMAGITIGLTLTAMILMGGANSGASLNPARSFAPALFTGGAAMSQLWLYTFGPLLGGAIAAFVAKHILDTEN</sequence>
<protein>
    <submittedName>
        <fullName evidence="10">Aquaporin</fullName>
    </submittedName>
</protein>
<feature type="transmembrane region" description="Helical" evidence="9">
    <location>
        <begin position="31"/>
        <end position="56"/>
    </location>
</feature>
<dbReference type="Pfam" id="PF00230">
    <property type="entry name" value="MIP"/>
    <property type="match status" value="1"/>
</dbReference>
<name>A0A6I2GH59_9LACT</name>
<dbReference type="InterPro" id="IPR022357">
    <property type="entry name" value="MIP_CS"/>
</dbReference>
<dbReference type="InterPro" id="IPR023271">
    <property type="entry name" value="Aquaporin-like"/>
</dbReference>
<evidence type="ECO:0000256" key="2">
    <source>
        <dbReference type="ARBA" id="ARBA00006175"/>
    </source>
</evidence>
<dbReference type="PANTHER" id="PTHR19139">
    <property type="entry name" value="AQUAPORIN TRANSPORTER"/>
    <property type="match status" value="1"/>
</dbReference>
<feature type="transmembrane region" description="Helical" evidence="9">
    <location>
        <begin position="77"/>
        <end position="99"/>
    </location>
</feature>
<dbReference type="RefSeq" id="WP_153863020.1">
    <property type="nucleotide sequence ID" value="NZ_WJQS01000001.1"/>
</dbReference>
<evidence type="ECO:0000256" key="4">
    <source>
        <dbReference type="ARBA" id="ARBA00022475"/>
    </source>
</evidence>
<dbReference type="AlphaFoldDB" id="A0A6I2GH59"/>
<evidence type="ECO:0000313" key="10">
    <source>
        <dbReference type="EMBL" id="MRI84589.1"/>
    </source>
</evidence>
<keyword evidence="6 9" id="KW-1133">Transmembrane helix</keyword>
<dbReference type="PROSITE" id="PS00221">
    <property type="entry name" value="MIP"/>
    <property type="match status" value="1"/>
</dbReference>
<dbReference type="Proteomes" id="UP000430975">
    <property type="component" value="Unassembled WGS sequence"/>
</dbReference>
<feature type="transmembrane region" description="Helical" evidence="9">
    <location>
        <begin position="153"/>
        <end position="174"/>
    </location>
</feature>
<dbReference type="GO" id="GO:0015250">
    <property type="term" value="F:water channel activity"/>
    <property type="evidence" value="ECO:0007669"/>
    <property type="project" value="TreeGrafter"/>
</dbReference>